<dbReference type="EMBL" id="FRCA01000002">
    <property type="protein sequence ID" value="SHL65033.1"/>
    <property type="molecule type" value="Genomic_DNA"/>
</dbReference>
<feature type="transmembrane region" description="Helical" evidence="2">
    <location>
        <begin position="327"/>
        <end position="349"/>
    </location>
</feature>
<feature type="transmembrane region" description="Helical" evidence="2">
    <location>
        <begin position="61"/>
        <end position="78"/>
    </location>
</feature>
<feature type="transmembrane region" description="Helical" evidence="2">
    <location>
        <begin position="160"/>
        <end position="184"/>
    </location>
</feature>
<dbReference type="PANTHER" id="PTHR43849:SF2">
    <property type="entry name" value="BLL3936 PROTEIN"/>
    <property type="match status" value="1"/>
</dbReference>
<keyword evidence="7" id="KW-1185">Reference proteome</keyword>
<keyword evidence="1" id="KW-0997">Cell inner membrane</keyword>
<evidence type="ECO:0000313" key="4">
    <source>
        <dbReference type="EMBL" id="GEN25113.1"/>
    </source>
</evidence>
<comment type="subcellular location">
    <subcellularLocation>
        <location evidence="1">Cell inner membrane</location>
        <topology evidence="1">Multi-pass membrane protein</topology>
    </subcellularLocation>
</comment>
<dbReference type="AlphaFoldDB" id="A0A1M7CCV4"/>
<feature type="transmembrane region" description="Helical" evidence="2">
    <location>
        <begin position="518"/>
        <end position="535"/>
    </location>
</feature>
<feature type="transmembrane region" description="Helical" evidence="2">
    <location>
        <begin position="578"/>
        <end position="609"/>
    </location>
</feature>
<feature type="transmembrane region" description="Helical" evidence="2">
    <location>
        <begin position="356"/>
        <end position="376"/>
    </location>
</feature>
<feature type="transmembrane region" description="Helical" evidence="2">
    <location>
        <begin position="456"/>
        <end position="474"/>
    </location>
</feature>
<evidence type="ECO:0000259" key="3">
    <source>
        <dbReference type="Pfam" id="PF06808"/>
    </source>
</evidence>
<feature type="transmembrane region" description="Helical" evidence="2">
    <location>
        <begin position="32"/>
        <end position="49"/>
    </location>
</feature>
<feature type="transmembrane region" description="Helical" evidence="2">
    <location>
        <begin position="481"/>
        <end position="506"/>
    </location>
</feature>
<feature type="domain" description="TRAP C4-dicarboxylate transport system permease DctM subunit" evidence="3">
    <location>
        <begin position="102"/>
        <end position="541"/>
    </location>
</feature>
<dbReference type="EMBL" id="BJXU01000125">
    <property type="protein sequence ID" value="GEN25113.1"/>
    <property type="molecule type" value="Genomic_DNA"/>
</dbReference>
<dbReference type="STRING" id="44933.SAMN05660971_01048"/>
<dbReference type="Proteomes" id="UP000184123">
    <property type="component" value="Unassembled WGS sequence"/>
</dbReference>
<sequence length="636" mass="66187">MLTLISRCLALLLGSMILYTSAFGSFESLVQRSLFLSLVILLGLTLYPLGKNKVWRPVGGAVDLVLAVGSVVACGYVATHHQQILTELPWASTRDLALCAVLVVTILELSRRAIGLIFPLLVVVGLAYAWLGEWIPGPLGHRGFDIFYITETLYLGDLGIWGMLVGVAATTIAAFVMFGGILLHTGGGNTFMDLALRISGRSPGGAAKVATVASGLFGMVSGSAVANVATTGNFTIPMMKRLGYPAPFAAGVEAVASTGGQVAPPILGAAAFIMAEILGESYVRIALAALIPAVLFYLGVFLTIHLVARRRGLCVVPAEELPSWQTILKASRLVPILAALGGLFAGVLSGKSIQTAAFYGIALTAISYVLFGLRAGTSLRELVVTLLQGLQDAGRGMVIIGVLLAGAQILVAMIGMTGIGVTLTSLIVDVGQSTLVVAVIVAAVCLILGMGIPTTAAYVLVASVLAPALTGIGVDPLIAHLFVFYFATLSVITPPVCVAVFVAAGIAETTWLTSAFEAVRLAAAIYVIPFLLLIYPALAGFGSGIDIVLALCQGVVFVTAFAALMSRCEFSGRGWLDLLALIVIIALALTPGWLTTAAALAMTVLIFILRRRRLARLPESASARQTVASHSRRTGA</sequence>
<feature type="transmembrane region" description="Helical" evidence="2">
    <location>
        <begin position="285"/>
        <end position="307"/>
    </location>
</feature>
<evidence type="ECO:0000256" key="2">
    <source>
        <dbReference type="SAM" id="Phobius"/>
    </source>
</evidence>
<dbReference type="Pfam" id="PF06808">
    <property type="entry name" value="DctM"/>
    <property type="match status" value="1"/>
</dbReference>
<organism evidence="5 6">
    <name type="scientific">Halomonas cupida</name>
    <dbReference type="NCBI Taxonomy" id="44933"/>
    <lineage>
        <taxon>Bacteria</taxon>
        <taxon>Pseudomonadati</taxon>
        <taxon>Pseudomonadota</taxon>
        <taxon>Gammaproteobacteria</taxon>
        <taxon>Oceanospirillales</taxon>
        <taxon>Halomonadaceae</taxon>
        <taxon>Halomonas</taxon>
    </lineage>
</organism>
<dbReference type="PANTHER" id="PTHR43849">
    <property type="entry name" value="BLL3936 PROTEIN"/>
    <property type="match status" value="1"/>
</dbReference>
<feature type="transmembrane region" description="Helical" evidence="2">
    <location>
        <begin position="396"/>
        <end position="414"/>
    </location>
</feature>
<reference evidence="5 6" key="1">
    <citation type="submission" date="2016-11" db="EMBL/GenBank/DDBJ databases">
        <authorList>
            <person name="Jaros S."/>
            <person name="Januszkiewicz K."/>
            <person name="Wedrychowicz H."/>
        </authorList>
    </citation>
    <scope>NUCLEOTIDE SEQUENCE [LARGE SCALE GENOMIC DNA]</scope>
    <source>
        <strain evidence="5 6">DSM 4740</strain>
    </source>
</reference>
<feature type="transmembrane region" description="Helical" evidence="2">
    <location>
        <begin position="547"/>
        <end position="566"/>
    </location>
</feature>
<name>A0A1M7CCV4_9GAMM</name>
<feature type="transmembrane region" description="Helical" evidence="2">
    <location>
        <begin position="114"/>
        <end position="131"/>
    </location>
</feature>
<proteinExistence type="predicted"/>
<dbReference type="OrthoDB" id="9759894at2"/>
<comment type="function">
    <text evidence="1">Part of the tripartite ATP-independent periplasmic (TRAP) transport system.</text>
</comment>
<dbReference type="NCBIfam" id="TIGR02123">
    <property type="entry name" value="TRAP_fused"/>
    <property type="match status" value="1"/>
</dbReference>
<dbReference type="RefSeq" id="WP_073433972.1">
    <property type="nucleotide sequence ID" value="NZ_BJXU01000125.1"/>
</dbReference>
<dbReference type="GO" id="GO:0005886">
    <property type="term" value="C:plasma membrane"/>
    <property type="evidence" value="ECO:0007669"/>
    <property type="project" value="UniProtKB-SubCell"/>
</dbReference>
<evidence type="ECO:0000313" key="7">
    <source>
        <dbReference type="Proteomes" id="UP000321726"/>
    </source>
</evidence>
<evidence type="ECO:0000313" key="5">
    <source>
        <dbReference type="EMBL" id="SHL65033.1"/>
    </source>
</evidence>
<keyword evidence="2" id="KW-1133">Transmembrane helix</keyword>
<evidence type="ECO:0000256" key="1">
    <source>
        <dbReference type="RuleBase" id="RU369079"/>
    </source>
</evidence>
<evidence type="ECO:0000313" key="6">
    <source>
        <dbReference type="Proteomes" id="UP000184123"/>
    </source>
</evidence>
<keyword evidence="1" id="KW-0813">Transport</keyword>
<dbReference type="InterPro" id="IPR010656">
    <property type="entry name" value="DctM"/>
</dbReference>
<protein>
    <submittedName>
        <fullName evidence="4">C4-dicarboxylate ABC transporter</fullName>
    </submittedName>
    <submittedName>
        <fullName evidence="5">TRAP transporter, 4TM/12TM fusion protein</fullName>
    </submittedName>
</protein>
<reference evidence="4 7" key="2">
    <citation type="submission" date="2019-07" db="EMBL/GenBank/DDBJ databases">
        <title>Whole genome shotgun sequence of Halomonas cupida NBRC 102219.</title>
        <authorList>
            <person name="Hosoyama A."/>
            <person name="Uohara A."/>
            <person name="Ohji S."/>
            <person name="Ichikawa N."/>
        </authorList>
    </citation>
    <scope>NUCLEOTIDE SEQUENCE [LARGE SCALE GENOMIC DNA]</scope>
    <source>
        <strain evidence="4 7">NBRC 102219</strain>
    </source>
</reference>
<keyword evidence="1" id="KW-1003">Cell membrane</keyword>
<keyword evidence="2" id="KW-0812">Transmembrane</keyword>
<gene>
    <name evidence="4" type="ORF">HCU01_30620</name>
    <name evidence="5" type="ORF">SAMN05660971_01048</name>
</gene>
<dbReference type="Proteomes" id="UP000321726">
    <property type="component" value="Unassembled WGS sequence"/>
</dbReference>
<feature type="transmembrane region" description="Helical" evidence="2">
    <location>
        <begin position="248"/>
        <end position="273"/>
    </location>
</feature>
<dbReference type="InterPro" id="IPR011853">
    <property type="entry name" value="TRAP_DctM-Dct_fused"/>
</dbReference>
<dbReference type="GO" id="GO:0022857">
    <property type="term" value="F:transmembrane transporter activity"/>
    <property type="evidence" value="ECO:0007669"/>
    <property type="project" value="UniProtKB-UniRule"/>
</dbReference>
<accession>A0A1M7CCV4</accession>
<feature type="transmembrane region" description="Helical" evidence="2">
    <location>
        <begin position="426"/>
        <end position="450"/>
    </location>
</feature>
<keyword evidence="2" id="KW-0472">Membrane</keyword>